<reference evidence="1" key="1">
    <citation type="submission" date="2014-05" db="EMBL/GenBank/DDBJ databases">
        <title>The transcriptome of the halophilic microalga Tetraselmis sp. GSL018 isolated from the Great Salt Lake, Utah.</title>
        <authorList>
            <person name="Jinkerson R.E."/>
            <person name="D'Adamo S."/>
            <person name="Posewitz M.C."/>
        </authorList>
    </citation>
    <scope>NUCLEOTIDE SEQUENCE</scope>
    <source>
        <strain evidence="1">GSL018</strain>
    </source>
</reference>
<sequence length="72" mass="8485">MRLRMCLVLKCSVELQEISIYLPFKLVFPIQLTPCETHRQNLKYCIVSNLSAFLHFTLDSTTLKHDEEKNRS</sequence>
<accession>A0A061RN72</accession>
<protein>
    <submittedName>
        <fullName evidence="1">Uncharacterized protein</fullName>
    </submittedName>
</protein>
<dbReference type="EMBL" id="GBEZ01013841">
    <property type="protein sequence ID" value="JAC72184.1"/>
    <property type="molecule type" value="Transcribed_RNA"/>
</dbReference>
<evidence type="ECO:0000313" key="1">
    <source>
        <dbReference type="EMBL" id="JAC72184.1"/>
    </source>
</evidence>
<gene>
    <name evidence="1" type="ORF">TSPGSL018_305</name>
</gene>
<dbReference type="AlphaFoldDB" id="A0A061RN72"/>
<organism evidence="1">
    <name type="scientific">Tetraselmis sp. GSL018</name>
    <dbReference type="NCBI Taxonomy" id="582737"/>
    <lineage>
        <taxon>Eukaryota</taxon>
        <taxon>Viridiplantae</taxon>
        <taxon>Chlorophyta</taxon>
        <taxon>core chlorophytes</taxon>
        <taxon>Chlorodendrophyceae</taxon>
        <taxon>Chlorodendrales</taxon>
        <taxon>Chlorodendraceae</taxon>
        <taxon>Tetraselmis</taxon>
    </lineage>
</organism>
<name>A0A061RN72_9CHLO</name>
<proteinExistence type="predicted"/>